<evidence type="ECO:0000256" key="2">
    <source>
        <dbReference type="ARBA" id="ARBA00008141"/>
    </source>
</evidence>
<comment type="similarity">
    <text evidence="2">Belongs to the ninjurin family.</text>
</comment>
<comment type="caution">
    <text evidence="8">The sequence shown here is derived from an EMBL/GenBank/DDBJ whole genome shotgun (WGS) entry which is preliminary data.</text>
</comment>
<accession>A0A9D4S701</accession>
<keyword evidence="3 7" id="KW-0812">Transmembrane</keyword>
<comment type="subcellular location">
    <subcellularLocation>
        <location evidence="1">Membrane</location>
        <topology evidence="1">Multi-pass membrane protein</topology>
    </subcellularLocation>
</comment>
<dbReference type="InterPro" id="IPR007007">
    <property type="entry name" value="Ninjurin"/>
</dbReference>
<evidence type="ECO:0000256" key="4">
    <source>
        <dbReference type="ARBA" id="ARBA00022889"/>
    </source>
</evidence>
<evidence type="ECO:0000256" key="6">
    <source>
        <dbReference type="ARBA" id="ARBA00023136"/>
    </source>
</evidence>
<protein>
    <recommendedName>
        <fullName evidence="10">Ninjurin-2</fullName>
    </recommendedName>
</protein>
<dbReference type="Pfam" id="PF04923">
    <property type="entry name" value="Ninjurin"/>
    <property type="match status" value="1"/>
</dbReference>
<dbReference type="AlphaFoldDB" id="A0A9D4S701"/>
<feature type="transmembrane region" description="Helical" evidence="7">
    <location>
        <begin position="64"/>
        <end position="89"/>
    </location>
</feature>
<feature type="transmembrane region" description="Helical" evidence="7">
    <location>
        <begin position="109"/>
        <end position="129"/>
    </location>
</feature>
<gene>
    <name evidence="8" type="ORF">DPMN_016960</name>
</gene>
<sequence length="134" mass="14409">MSATKVELTDITPSGDVAPDPALFRYKSYARIKTLAKGLLDMSLLMANVTQLQSLISLGPGSDYYYANMVMISLSIVLQIITGILLLVLGSMEGKDLEGKKAANKLNNVTVGFVLAITVINVFATAFGIKHSKR</sequence>
<dbReference type="GO" id="GO:0042246">
    <property type="term" value="P:tissue regeneration"/>
    <property type="evidence" value="ECO:0007669"/>
    <property type="project" value="InterPro"/>
</dbReference>
<keyword evidence="4" id="KW-0130">Cell adhesion</keyword>
<evidence type="ECO:0000256" key="5">
    <source>
        <dbReference type="ARBA" id="ARBA00022989"/>
    </source>
</evidence>
<reference evidence="8" key="2">
    <citation type="submission" date="2020-11" db="EMBL/GenBank/DDBJ databases">
        <authorList>
            <person name="McCartney M.A."/>
            <person name="Auch B."/>
            <person name="Kono T."/>
            <person name="Mallez S."/>
            <person name="Becker A."/>
            <person name="Gohl D.M."/>
            <person name="Silverstein K.A.T."/>
            <person name="Koren S."/>
            <person name="Bechman K.B."/>
            <person name="Herman A."/>
            <person name="Abrahante J.E."/>
            <person name="Garbe J."/>
        </authorList>
    </citation>
    <scope>NUCLEOTIDE SEQUENCE</scope>
    <source>
        <strain evidence="8">Duluth1</strain>
        <tissue evidence="8">Whole animal</tissue>
    </source>
</reference>
<evidence type="ECO:0000256" key="1">
    <source>
        <dbReference type="ARBA" id="ARBA00004141"/>
    </source>
</evidence>
<dbReference type="GO" id="GO:0016020">
    <property type="term" value="C:membrane"/>
    <property type="evidence" value="ECO:0007669"/>
    <property type="project" value="UniProtKB-SubCell"/>
</dbReference>
<keyword evidence="9" id="KW-1185">Reference proteome</keyword>
<evidence type="ECO:0000256" key="7">
    <source>
        <dbReference type="SAM" id="Phobius"/>
    </source>
</evidence>
<evidence type="ECO:0000313" key="9">
    <source>
        <dbReference type="Proteomes" id="UP000828390"/>
    </source>
</evidence>
<dbReference type="PANTHER" id="PTHR12316:SF17">
    <property type="entry name" value="NINJURIN C, ISOFORM D"/>
    <property type="match status" value="1"/>
</dbReference>
<reference evidence="8" key="1">
    <citation type="journal article" date="2019" name="bioRxiv">
        <title>The Genome of the Zebra Mussel, Dreissena polymorpha: A Resource for Invasive Species Research.</title>
        <authorList>
            <person name="McCartney M.A."/>
            <person name="Auch B."/>
            <person name="Kono T."/>
            <person name="Mallez S."/>
            <person name="Zhang Y."/>
            <person name="Obille A."/>
            <person name="Becker A."/>
            <person name="Abrahante J.E."/>
            <person name="Garbe J."/>
            <person name="Badalamenti J.P."/>
            <person name="Herman A."/>
            <person name="Mangelson H."/>
            <person name="Liachko I."/>
            <person name="Sullivan S."/>
            <person name="Sone E.D."/>
            <person name="Koren S."/>
            <person name="Silverstein K.A.T."/>
            <person name="Beckman K.B."/>
            <person name="Gohl D.M."/>
        </authorList>
    </citation>
    <scope>NUCLEOTIDE SEQUENCE</scope>
    <source>
        <strain evidence="8">Duluth1</strain>
        <tissue evidence="8">Whole animal</tissue>
    </source>
</reference>
<dbReference type="EMBL" id="JAIWYP010000001">
    <property type="protein sequence ID" value="KAH3892828.1"/>
    <property type="molecule type" value="Genomic_DNA"/>
</dbReference>
<dbReference type="PANTHER" id="PTHR12316">
    <property type="entry name" value="NINJURIN-RELATED"/>
    <property type="match status" value="1"/>
</dbReference>
<evidence type="ECO:0000256" key="3">
    <source>
        <dbReference type="ARBA" id="ARBA00022692"/>
    </source>
</evidence>
<dbReference type="Proteomes" id="UP000828390">
    <property type="component" value="Unassembled WGS sequence"/>
</dbReference>
<proteinExistence type="inferred from homology"/>
<keyword evidence="5 7" id="KW-1133">Transmembrane helix</keyword>
<evidence type="ECO:0000313" key="8">
    <source>
        <dbReference type="EMBL" id="KAH3892828.1"/>
    </source>
</evidence>
<evidence type="ECO:0008006" key="10">
    <source>
        <dbReference type="Google" id="ProtNLM"/>
    </source>
</evidence>
<organism evidence="8 9">
    <name type="scientific">Dreissena polymorpha</name>
    <name type="common">Zebra mussel</name>
    <name type="synonym">Mytilus polymorpha</name>
    <dbReference type="NCBI Taxonomy" id="45954"/>
    <lineage>
        <taxon>Eukaryota</taxon>
        <taxon>Metazoa</taxon>
        <taxon>Spiralia</taxon>
        <taxon>Lophotrochozoa</taxon>
        <taxon>Mollusca</taxon>
        <taxon>Bivalvia</taxon>
        <taxon>Autobranchia</taxon>
        <taxon>Heteroconchia</taxon>
        <taxon>Euheterodonta</taxon>
        <taxon>Imparidentia</taxon>
        <taxon>Neoheterodontei</taxon>
        <taxon>Myida</taxon>
        <taxon>Dreissenoidea</taxon>
        <taxon>Dreissenidae</taxon>
        <taxon>Dreissena</taxon>
    </lineage>
</organism>
<dbReference type="GO" id="GO:0007155">
    <property type="term" value="P:cell adhesion"/>
    <property type="evidence" value="ECO:0007669"/>
    <property type="project" value="UniProtKB-KW"/>
</dbReference>
<keyword evidence="6 7" id="KW-0472">Membrane</keyword>
<name>A0A9D4S701_DREPO</name>